<comment type="caution">
    <text evidence="1">The sequence shown here is derived from an EMBL/GenBank/DDBJ whole genome shotgun (WGS) entry which is preliminary data.</text>
</comment>
<accession>A0A0J9EAT9</accession>
<name>A0A0J9EAT9_9RHOB</name>
<evidence type="ECO:0000313" key="1">
    <source>
        <dbReference type="EMBL" id="KMW59736.1"/>
    </source>
</evidence>
<dbReference type="InterPro" id="IPR019613">
    <property type="entry name" value="DUF4198"/>
</dbReference>
<sequence length="257" mass="28199">MFVAAPIAAHEFWISPKDYIIDPQDQLVADIRVGQDFKGNASGYLPPRFVRFDLVQGDDLVPVEGAMGDRPALQMQAPGEGLVTVVYQTTDSRLTYSEWEKFVNFVTHKDLAWALEEHAERGLPQTGFREVYSRYGKSLMAVGAGAGADQEVGLLTEIVSLANPYTDPLPQGLPVRVLYEGAPRAFTQIEVFQKAPDDTVSVATYRTDAAGVANVPVKPGHEYLVDSVVIRGLVPEAEGDPVWESLWASLTFEFPAE</sequence>
<gene>
    <name evidence="1" type="ORF">AIOL_004719</name>
</gene>
<dbReference type="AlphaFoldDB" id="A0A0J9EAT9"/>
<keyword evidence="2" id="KW-1185">Reference proteome</keyword>
<dbReference type="Pfam" id="PF10670">
    <property type="entry name" value="DUF4198"/>
    <property type="match status" value="1"/>
</dbReference>
<dbReference type="Proteomes" id="UP000037178">
    <property type="component" value="Unassembled WGS sequence"/>
</dbReference>
<dbReference type="PATRIC" id="fig|1675527.3.peg.4953"/>
<dbReference type="EMBL" id="LFTY01000002">
    <property type="protein sequence ID" value="KMW59736.1"/>
    <property type="molecule type" value="Genomic_DNA"/>
</dbReference>
<evidence type="ECO:0008006" key="3">
    <source>
        <dbReference type="Google" id="ProtNLM"/>
    </source>
</evidence>
<protein>
    <recommendedName>
        <fullName evidence="3">DUF4198 domain-containing protein</fullName>
    </recommendedName>
</protein>
<organism evidence="1 2">
    <name type="scientific">Candidatus Rhodobacter oscarellae</name>
    <dbReference type="NCBI Taxonomy" id="1675527"/>
    <lineage>
        <taxon>Bacteria</taxon>
        <taxon>Pseudomonadati</taxon>
        <taxon>Pseudomonadota</taxon>
        <taxon>Alphaproteobacteria</taxon>
        <taxon>Rhodobacterales</taxon>
        <taxon>Rhodobacter group</taxon>
        <taxon>Rhodobacter</taxon>
    </lineage>
</organism>
<dbReference type="STRING" id="1675527.AIOL_004719"/>
<evidence type="ECO:0000313" key="2">
    <source>
        <dbReference type="Proteomes" id="UP000037178"/>
    </source>
</evidence>
<proteinExistence type="predicted"/>
<reference evidence="1 2" key="1">
    <citation type="submission" date="2015-06" db="EMBL/GenBank/DDBJ databases">
        <title>Draft genome sequence of an Alphaproteobacteria species associated to the Mediterranean sponge Oscarella lobularis.</title>
        <authorList>
            <person name="Jourda C."/>
            <person name="Santini S."/>
            <person name="Claverie J.-M."/>
        </authorList>
    </citation>
    <scope>NUCLEOTIDE SEQUENCE [LARGE SCALE GENOMIC DNA]</scope>
    <source>
        <strain evidence="1">IGS</strain>
    </source>
</reference>